<keyword evidence="2" id="KW-0812">Transmembrane</keyword>
<protein>
    <recommendedName>
        <fullName evidence="5">ATPase involved in DNA repair</fullName>
    </recommendedName>
</protein>
<feature type="transmembrane region" description="Helical" evidence="2">
    <location>
        <begin position="38"/>
        <end position="60"/>
    </location>
</feature>
<evidence type="ECO:0008006" key="5">
    <source>
        <dbReference type="Google" id="ProtNLM"/>
    </source>
</evidence>
<sequence>MLPNLQFFINNQCANVVKLFSFFGYRARGLPSHRRVSYGYMNIGLIIALVAVLLVLVLGYNIMLQYRLKIETAKRQEVSKYVAIIDATEELIGNAHHLPYSKELLVCLNNRILDCLENMAELDPKNKQWPQRIVNMKQQISQLEENGAGETTPFKVPQSDKQAITMLKLVKRLRDTIRSEHNKGRFDTQSFVTENARLETMQIRINIENVVKRANEAIGRGQPGTAIQLLRKGIDALASRNDNYSNQIREKLQTMFNELEETRLEKSAEELQQIEEKEREDDMDALFGEKKKW</sequence>
<keyword evidence="2" id="KW-0472">Membrane</keyword>
<comment type="caution">
    <text evidence="3">The sequence shown here is derived from an EMBL/GenBank/DDBJ whole genome shotgun (WGS) entry which is preliminary data.</text>
</comment>
<organism evidence="3 4">
    <name type="scientific">Vibrio marisflavi CECT 7928</name>
    <dbReference type="NCBI Taxonomy" id="634439"/>
    <lineage>
        <taxon>Bacteria</taxon>
        <taxon>Pseudomonadati</taxon>
        <taxon>Pseudomonadota</taxon>
        <taxon>Gammaproteobacteria</taxon>
        <taxon>Vibrionales</taxon>
        <taxon>Vibrionaceae</taxon>
        <taxon>Vibrio</taxon>
    </lineage>
</organism>
<feature type="compositionally biased region" description="Basic and acidic residues" evidence="1">
    <location>
        <begin position="267"/>
        <end position="277"/>
    </location>
</feature>
<keyword evidence="2" id="KW-1133">Transmembrane helix</keyword>
<evidence type="ECO:0000256" key="2">
    <source>
        <dbReference type="SAM" id="Phobius"/>
    </source>
</evidence>
<evidence type="ECO:0000313" key="4">
    <source>
        <dbReference type="Proteomes" id="UP000838748"/>
    </source>
</evidence>
<dbReference type="EMBL" id="CAKLDM010000002">
    <property type="protein sequence ID" value="CAH0539401.1"/>
    <property type="molecule type" value="Genomic_DNA"/>
</dbReference>
<keyword evidence="4" id="KW-1185">Reference proteome</keyword>
<proteinExistence type="predicted"/>
<evidence type="ECO:0000313" key="3">
    <source>
        <dbReference type="EMBL" id="CAH0539401.1"/>
    </source>
</evidence>
<feature type="region of interest" description="Disordered" evidence="1">
    <location>
        <begin position="267"/>
        <end position="293"/>
    </location>
</feature>
<gene>
    <name evidence="3" type="ORF">VMF7928_02119</name>
</gene>
<reference evidence="3" key="1">
    <citation type="submission" date="2021-11" db="EMBL/GenBank/DDBJ databases">
        <authorList>
            <person name="Rodrigo-Torres L."/>
            <person name="Arahal R. D."/>
            <person name="Lucena T."/>
        </authorList>
    </citation>
    <scope>NUCLEOTIDE SEQUENCE</scope>
    <source>
        <strain evidence="3">CECT 7928</strain>
    </source>
</reference>
<evidence type="ECO:0000256" key="1">
    <source>
        <dbReference type="SAM" id="MobiDB-lite"/>
    </source>
</evidence>
<dbReference type="Proteomes" id="UP000838748">
    <property type="component" value="Unassembled WGS sequence"/>
</dbReference>
<accession>A0ABN8E2N1</accession>
<name>A0ABN8E2N1_9VIBR</name>